<dbReference type="GO" id="GO:0019353">
    <property type="term" value="P:protoporphyrinogen IX biosynthetic process from glutamate"/>
    <property type="evidence" value="ECO:0007669"/>
    <property type="project" value="TreeGrafter"/>
</dbReference>
<evidence type="ECO:0000256" key="7">
    <source>
        <dbReference type="ARBA" id="ARBA00047464"/>
    </source>
</evidence>
<keyword evidence="5 8" id="KW-0560">Oxidoreductase</keyword>
<dbReference type="InterPro" id="IPR015895">
    <property type="entry name" value="4pyrrol_synth_GluRdtase_N"/>
</dbReference>
<protein>
    <recommendedName>
        <fullName evidence="3 8">Glutamyl-tRNA reductase</fullName>
        <shortName evidence="8">GluTR</shortName>
        <ecNumber evidence="3 8">1.2.1.70</ecNumber>
    </recommendedName>
</protein>
<dbReference type="InterPro" id="IPR000343">
    <property type="entry name" value="4pyrrol_synth_GluRdtase"/>
</dbReference>
<evidence type="ECO:0000256" key="10">
    <source>
        <dbReference type="PIRSR" id="PIRSR000445-2"/>
    </source>
</evidence>
<evidence type="ECO:0000256" key="2">
    <source>
        <dbReference type="ARBA" id="ARBA00005916"/>
    </source>
</evidence>
<evidence type="ECO:0000256" key="4">
    <source>
        <dbReference type="ARBA" id="ARBA00022857"/>
    </source>
</evidence>
<evidence type="ECO:0000256" key="1">
    <source>
        <dbReference type="ARBA" id="ARBA00005059"/>
    </source>
</evidence>
<comment type="subunit">
    <text evidence="8">Homodimer.</text>
</comment>
<proteinExistence type="inferred from homology"/>
<comment type="miscellaneous">
    <text evidence="8">During catalysis, the active site Cys acts as a nucleophile attacking the alpha-carbonyl group of tRNA-bound glutamate with the formation of a thioester intermediate between enzyme and glutamate, and the concomitant release of tRNA(Glu). The thioester intermediate is finally reduced by direct hydride transfer from NADPH, to form the product GSA.</text>
</comment>
<comment type="catalytic activity">
    <reaction evidence="7 8 13">
        <text>(S)-4-amino-5-oxopentanoate + tRNA(Glu) + NADP(+) = L-glutamyl-tRNA(Glu) + NADPH + H(+)</text>
        <dbReference type="Rhea" id="RHEA:12344"/>
        <dbReference type="Rhea" id="RHEA-COMP:9663"/>
        <dbReference type="Rhea" id="RHEA-COMP:9680"/>
        <dbReference type="ChEBI" id="CHEBI:15378"/>
        <dbReference type="ChEBI" id="CHEBI:57501"/>
        <dbReference type="ChEBI" id="CHEBI:57783"/>
        <dbReference type="ChEBI" id="CHEBI:58349"/>
        <dbReference type="ChEBI" id="CHEBI:78442"/>
        <dbReference type="ChEBI" id="CHEBI:78520"/>
        <dbReference type="EC" id="1.2.1.70"/>
    </reaction>
</comment>
<feature type="binding site" evidence="8 10">
    <location>
        <begin position="49"/>
        <end position="52"/>
    </location>
    <ligand>
        <name>substrate</name>
    </ligand>
</feature>
<dbReference type="Pfam" id="PF00745">
    <property type="entry name" value="GlutR_dimer"/>
    <property type="match status" value="1"/>
</dbReference>
<keyword evidence="19" id="KW-1185">Reference proteome</keyword>
<feature type="compositionally biased region" description="Low complexity" evidence="14">
    <location>
        <begin position="320"/>
        <end position="334"/>
    </location>
</feature>
<comment type="similarity">
    <text evidence="2 8 13">Belongs to the glutamyl-tRNA reductase family.</text>
</comment>
<feature type="binding site" evidence="8 10">
    <location>
        <position position="120"/>
    </location>
    <ligand>
        <name>substrate</name>
    </ligand>
</feature>
<dbReference type="Gene3D" id="3.40.50.720">
    <property type="entry name" value="NAD(P)-binding Rossmann-like Domain"/>
    <property type="match status" value="1"/>
</dbReference>
<dbReference type="InterPro" id="IPR006151">
    <property type="entry name" value="Shikm_DH/Glu-tRNA_Rdtase"/>
</dbReference>
<evidence type="ECO:0000256" key="8">
    <source>
        <dbReference type="HAMAP-Rule" id="MF_00087"/>
    </source>
</evidence>
<dbReference type="InterPro" id="IPR036291">
    <property type="entry name" value="NAD(P)-bd_dom_sf"/>
</dbReference>
<feature type="domain" description="Glutamyl-tRNA reductase N-terminal" evidence="17">
    <location>
        <begin position="6"/>
        <end position="156"/>
    </location>
</feature>
<dbReference type="EMBL" id="AP023354">
    <property type="protein sequence ID" value="BCJ27690.1"/>
    <property type="molecule type" value="Genomic_DNA"/>
</dbReference>
<evidence type="ECO:0000256" key="12">
    <source>
        <dbReference type="PIRSR" id="PIRSR000445-4"/>
    </source>
</evidence>
<keyword evidence="6 8" id="KW-0627">Porphyrin biosynthesis</keyword>
<organism evidence="18 19">
    <name type="scientific">Actinocatenispora sera</name>
    <dbReference type="NCBI Taxonomy" id="390989"/>
    <lineage>
        <taxon>Bacteria</taxon>
        <taxon>Bacillati</taxon>
        <taxon>Actinomycetota</taxon>
        <taxon>Actinomycetes</taxon>
        <taxon>Micromonosporales</taxon>
        <taxon>Micromonosporaceae</taxon>
        <taxon>Actinocatenispora</taxon>
    </lineage>
</organism>
<evidence type="ECO:0000256" key="11">
    <source>
        <dbReference type="PIRSR" id="PIRSR000445-3"/>
    </source>
</evidence>
<dbReference type="UniPathway" id="UPA00251">
    <property type="reaction ID" value="UER00316"/>
</dbReference>
<feature type="site" description="Important for activity" evidence="8 12">
    <location>
        <position position="99"/>
    </location>
</feature>
<dbReference type="RefSeq" id="WP_084132957.1">
    <property type="nucleotide sequence ID" value="NZ_AP023354.1"/>
</dbReference>
<dbReference type="PROSITE" id="PS00747">
    <property type="entry name" value="GLUTR"/>
    <property type="match status" value="1"/>
</dbReference>
<feature type="binding site" evidence="8 10">
    <location>
        <position position="109"/>
    </location>
    <ligand>
        <name>substrate</name>
    </ligand>
</feature>
<dbReference type="EC" id="1.2.1.70" evidence="3 8"/>
<feature type="region of interest" description="Disordered" evidence="14">
    <location>
        <begin position="314"/>
        <end position="334"/>
    </location>
</feature>
<evidence type="ECO:0000256" key="5">
    <source>
        <dbReference type="ARBA" id="ARBA00023002"/>
    </source>
</evidence>
<evidence type="ECO:0000256" key="6">
    <source>
        <dbReference type="ARBA" id="ARBA00023244"/>
    </source>
</evidence>
<sequence length="488" mass="50676">MNLLVVGLSHRTAPVELLEKLSVPGGDLPELLHRLLARPYLAEAVVLSTCNRVEVYAAVSAFHGALADIGAELADRAGCDVAALASHLYVHYDDEAVRHAFRVAGGLDSMVVGEAQILGQLRDAYAVARDAEAPGRLLHELLQQALRVGKRVHSETGIDRAGQNVLTAALSLGTQRVAGTAAEEWLPGRRALVVGAGAMGALSAATLSRYGVGELVIANRGLDRARRLAGHHGGRPVGLTDLAGEVAAADLVVSATASTGHVFGTELVAEATRLRGDDPLLLLDLAVPRDVEAGVAELPGAVVVDIEQLGSSLDSADDTSAPAGGALASDLGGGSARPAAPAASAASFAAEGSVPAAERIVADELDAFLGFLRSANVAPTVAALRGRADDVVAAELRRLAQRRPELTDAQRAEMARTVHRVVQRLLHQPTVRVRQLAAEPGGDRYAEVLRELFDLDVADGVAAEAIRVAPTESRPISGTEVREDGEIG</sequence>
<evidence type="ECO:0000256" key="9">
    <source>
        <dbReference type="PIRSR" id="PIRSR000445-1"/>
    </source>
</evidence>
<dbReference type="GO" id="GO:0050661">
    <property type="term" value="F:NADP binding"/>
    <property type="evidence" value="ECO:0007669"/>
    <property type="project" value="InterPro"/>
</dbReference>
<dbReference type="PIRSF" id="PIRSF000445">
    <property type="entry name" value="4pyrrol_synth_GluRdtase"/>
    <property type="match status" value="1"/>
</dbReference>
<dbReference type="InterPro" id="IPR018214">
    <property type="entry name" value="GluRdtase_CS"/>
</dbReference>
<accession>A0A810KWS9</accession>
<evidence type="ECO:0000313" key="19">
    <source>
        <dbReference type="Proteomes" id="UP000680750"/>
    </source>
</evidence>
<dbReference type="Pfam" id="PF05201">
    <property type="entry name" value="GlutR_N"/>
    <property type="match status" value="1"/>
</dbReference>
<keyword evidence="4 8" id="KW-0521">NADP</keyword>
<dbReference type="KEGG" id="aser:Asera_17980"/>
<dbReference type="InterPro" id="IPR036453">
    <property type="entry name" value="GluRdtase_dimer_dom_sf"/>
</dbReference>
<dbReference type="OrthoDB" id="110209at2"/>
<dbReference type="Pfam" id="PF01488">
    <property type="entry name" value="Shikimate_DH"/>
    <property type="match status" value="1"/>
</dbReference>
<comment type="pathway">
    <text evidence="1 8 13">Porphyrin-containing compound metabolism; protoporphyrin-IX biosynthesis; 5-aminolevulinate from L-glutamyl-tRNA(Glu): step 1/2.</text>
</comment>
<dbReference type="SUPFAM" id="SSF69075">
    <property type="entry name" value="Glutamyl tRNA-reductase dimerization domain"/>
    <property type="match status" value="1"/>
</dbReference>
<dbReference type="NCBIfam" id="TIGR01035">
    <property type="entry name" value="hemA"/>
    <property type="match status" value="1"/>
</dbReference>
<evidence type="ECO:0000313" key="18">
    <source>
        <dbReference type="EMBL" id="BCJ27690.1"/>
    </source>
</evidence>
<feature type="domain" description="Tetrapyrrole biosynthesis glutamyl-tRNA reductase dimerisation" evidence="15">
    <location>
        <begin position="356"/>
        <end position="455"/>
    </location>
</feature>
<gene>
    <name evidence="8 18" type="primary">hemA</name>
    <name evidence="18" type="ORF">Asera_17980</name>
</gene>
<evidence type="ECO:0000259" key="16">
    <source>
        <dbReference type="Pfam" id="PF01488"/>
    </source>
</evidence>
<evidence type="ECO:0000259" key="17">
    <source>
        <dbReference type="Pfam" id="PF05201"/>
    </source>
</evidence>
<reference evidence="18" key="1">
    <citation type="submission" date="2020-08" db="EMBL/GenBank/DDBJ databases">
        <title>Whole genome shotgun sequence of Actinocatenispora sera NBRC 101916.</title>
        <authorList>
            <person name="Komaki H."/>
            <person name="Tamura T."/>
        </authorList>
    </citation>
    <scope>NUCLEOTIDE SEQUENCE</scope>
    <source>
        <strain evidence="18">NBRC 101916</strain>
    </source>
</reference>
<feature type="binding site" evidence="8 10">
    <location>
        <begin position="114"/>
        <end position="116"/>
    </location>
    <ligand>
        <name>substrate</name>
    </ligand>
</feature>
<dbReference type="InterPro" id="IPR036343">
    <property type="entry name" value="GluRdtase_N_sf"/>
</dbReference>
<dbReference type="InterPro" id="IPR015896">
    <property type="entry name" value="4pyrrol_synth_GluRdtase_dimer"/>
</dbReference>
<dbReference type="PANTHER" id="PTHR43013:SF1">
    <property type="entry name" value="GLUTAMYL-TRNA REDUCTASE"/>
    <property type="match status" value="1"/>
</dbReference>
<comment type="domain">
    <text evidence="8">Possesses an unusual extended V-shaped dimeric structure with each monomer consisting of three distinct domains arranged along a curved 'spinal' alpha-helix. The N-terminal catalytic domain specifically recognizes the glutamate moiety of the substrate. The second domain is the NADPH-binding domain, and the third C-terminal domain is responsible for dimerization.</text>
</comment>
<evidence type="ECO:0000259" key="15">
    <source>
        <dbReference type="Pfam" id="PF00745"/>
    </source>
</evidence>
<dbReference type="SUPFAM" id="SSF51735">
    <property type="entry name" value="NAD(P)-binding Rossmann-fold domains"/>
    <property type="match status" value="1"/>
</dbReference>
<dbReference type="Proteomes" id="UP000680750">
    <property type="component" value="Chromosome"/>
</dbReference>
<dbReference type="HAMAP" id="MF_00087">
    <property type="entry name" value="Glu_tRNA_reductase"/>
    <property type="match status" value="1"/>
</dbReference>
<dbReference type="GO" id="GO:0008883">
    <property type="term" value="F:glutamyl-tRNA reductase activity"/>
    <property type="evidence" value="ECO:0007669"/>
    <property type="project" value="UniProtKB-UniRule"/>
</dbReference>
<feature type="binding site" evidence="8 11">
    <location>
        <begin position="195"/>
        <end position="200"/>
    </location>
    <ligand>
        <name>NADP(+)</name>
        <dbReference type="ChEBI" id="CHEBI:58349"/>
    </ligand>
</feature>
<evidence type="ECO:0000256" key="14">
    <source>
        <dbReference type="SAM" id="MobiDB-lite"/>
    </source>
</evidence>
<feature type="active site" description="Nucleophile" evidence="8 9">
    <location>
        <position position="50"/>
    </location>
</feature>
<dbReference type="PANTHER" id="PTHR43013">
    <property type="entry name" value="GLUTAMYL-TRNA REDUCTASE"/>
    <property type="match status" value="1"/>
</dbReference>
<dbReference type="Gene3D" id="3.30.460.30">
    <property type="entry name" value="Glutamyl-tRNA reductase, N-terminal domain"/>
    <property type="match status" value="1"/>
</dbReference>
<evidence type="ECO:0000256" key="3">
    <source>
        <dbReference type="ARBA" id="ARBA00012970"/>
    </source>
</evidence>
<dbReference type="CDD" id="cd05213">
    <property type="entry name" value="NAD_bind_Glutamyl_tRNA_reduct"/>
    <property type="match status" value="1"/>
</dbReference>
<comment type="function">
    <text evidence="8">Catalyzes the NADPH-dependent reduction of glutamyl-tRNA(Glu) to glutamate 1-semialdehyde (GSA).</text>
</comment>
<dbReference type="AlphaFoldDB" id="A0A810KWS9"/>
<feature type="domain" description="Quinate/shikimate 5-dehydrogenase/glutamyl-tRNA reductase" evidence="16">
    <location>
        <begin position="186"/>
        <end position="309"/>
    </location>
</feature>
<dbReference type="SUPFAM" id="SSF69742">
    <property type="entry name" value="Glutamyl tRNA-reductase catalytic, N-terminal domain"/>
    <property type="match status" value="1"/>
</dbReference>
<name>A0A810KWS9_9ACTN</name>
<dbReference type="FunFam" id="3.30.460.30:FF:000001">
    <property type="entry name" value="Glutamyl-tRNA reductase"/>
    <property type="match status" value="1"/>
</dbReference>
<evidence type="ECO:0000256" key="13">
    <source>
        <dbReference type="RuleBase" id="RU000584"/>
    </source>
</evidence>